<organism evidence="13 14">
    <name type="scientific">Proteiniclasticum ruminis</name>
    <dbReference type="NCBI Taxonomy" id="398199"/>
    <lineage>
        <taxon>Bacteria</taxon>
        <taxon>Bacillati</taxon>
        <taxon>Bacillota</taxon>
        <taxon>Clostridia</taxon>
        <taxon>Eubacteriales</taxon>
        <taxon>Clostridiaceae</taxon>
        <taxon>Proteiniclasticum</taxon>
    </lineage>
</organism>
<dbReference type="Pfam" id="PF22679">
    <property type="entry name" value="T1R_D3-like"/>
    <property type="match status" value="1"/>
</dbReference>
<evidence type="ECO:0000256" key="2">
    <source>
        <dbReference type="ARBA" id="ARBA00008598"/>
    </source>
</evidence>
<dbReference type="InterPro" id="IPR004473">
    <property type="entry name" value="Restrct_endonuc_typeI_HsdR"/>
</dbReference>
<dbReference type="Pfam" id="PF12008">
    <property type="entry name" value="EcoR124_C"/>
    <property type="match status" value="1"/>
</dbReference>
<dbReference type="PANTHER" id="PTHR30195">
    <property type="entry name" value="TYPE I SITE-SPECIFIC DEOXYRIBONUCLEASE PROTEIN SUBUNIT M AND R"/>
    <property type="match status" value="1"/>
</dbReference>
<accession>A0A1I5ETY4</accession>
<dbReference type="GO" id="GO:0005524">
    <property type="term" value="F:ATP binding"/>
    <property type="evidence" value="ECO:0007669"/>
    <property type="project" value="UniProtKB-KW"/>
</dbReference>
<reference evidence="13 14" key="1">
    <citation type="submission" date="2016-10" db="EMBL/GenBank/DDBJ databases">
        <authorList>
            <person name="de Groot N.N."/>
        </authorList>
    </citation>
    <scope>NUCLEOTIDE SEQUENCE [LARGE SCALE GENOMIC DNA]</scope>
    <source>
        <strain evidence="13 14">ML2</strain>
    </source>
</reference>
<dbReference type="AlphaFoldDB" id="A0A1I5ETY4"/>
<feature type="domain" description="Helicase ATP-binding" evidence="12">
    <location>
        <begin position="266"/>
        <end position="414"/>
    </location>
</feature>
<evidence type="ECO:0000256" key="1">
    <source>
        <dbReference type="ARBA" id="ARBA00000851"/>
    </source>
</evidence>
<keyword evidence="9 11" id="KW-0067">ATP-binding</keyword>
<dbReference type="Gene3D" id="1.20.58.910">
    <property type="match status" value="1"/>
</dbReference>
<evidence type="ECO:0000256" key="5">
    <source>
        <dbReference type="ARBA" id="ARBA00022741"/>
    </source>
</evidence>
<dbReference type="InterPro" id="IPR022625">
    <property type="entry name" value="TypeI_RM_Rsu_C"/>
</dbReference>
<evidence type="ECO:0000256" key="7">
    <source>
        <dbReference type="ARBA" id="ARBA00022759"/>
    </source>
</evidence>
<dbReference type="InterPro" id="IPR055180">
    <property type="entry name" value="HsdR_RecA-like_helicase_dom_2"/>
</dbReference>
<dbReference type="SMART" id="SM00487">
    <property type="entry name" value="DEXDc"/>
    <property type="match status" value="1"/>
</dbReference>
<protein>
    <recommendedName>
        <fullName evidence="11">Type I restriction enzyme endonuclease subunit</fullName>
        <shortName evidence="11">R protein</shortName>
        <ecNumber evidence="11">3.1.21.3</ecNumber>
    </recommendedName>
    <alternativeName>
        <fullName evidence="11">Type-1 restriction enzyme R protein</fullName>
    </alternativeName>
</protein>
<dbReference type="Gene3D" id="3.40.50.300">
    <property type="entry name" value="P-loop containing nucleotide triphosphate hydrolases"/>
    <property type="match status" value="2"/>
</dbReference>
<dbReference type="Proteomes" id="UP000181899">
    <property type="component" value="Unassembled WGS sequence"/>
</dbReference>
<keyword evidence="10 11" id="KW-0238">DNA-binding</keyword>
<dbReference type="NCBIfam" id="TIGR00348">
    <property type="entry name" value="hsdR"/>
    <property type="match status" value="1"/>
</dbReference>
<sequence>MEEFKREEDRNNTSGYQSEAQLEDLLVKDLVRKGYEKVIIPDSNELERNFRNMLYKFNQDKLNEKPFSDKEFEKVLLHIEGKSIYQSAKNLRDQMVLTRDDGTEVYISFLSDDHSKNLYQVTNQVTIIGKYTNRYDVTLLINGLPICQIELKRRGMDMKAAFNQIMRYRRHSLTGLYRYVQLFVISNGVDTKYFSNNDGDINFGNTFFWTDDENNRISVLQDFSDSFFNRYFLTKVLSRYFIINDTDKLLMVMRPYQIFATEALVKKATETTASAYVWHTTGAGKTLTSFKASQLIAQDSQVKKVFFLVDRKDLDAQTTQEFNKFEAGSVDATDSTGILVKQIKDKQRKLIITTIQKLAHAVNSARYEKVMELYKDEKVIFIIDECHRSQFGDMHKAIKKHFTKAQYFGFTGTPRFTENKSQDGRTTADIFGKCIHTYLIKEAIHDNNVLGFHVEYIQTFTGQYDESDDSLVEGIDTNEVYENPERIALVANHIINHHNMKTRNRQYTALFTVSSIPMLIKYYDMFKSIDHDLRITGIFSFGQNEDAEGRDEHSRDALDRIILDYNKEFGTNFSTETFGAYNTDVSKRVKTKQIDILLTVNMFTTGFDSKPLSTLYVDKRLKYHDLLQAFSRTNRVELATKPYGNIVCYRNLKVRTDEAIKLFSQTDNVDDVLLREYTYYLEKFQDAVADLFEVVKTPQDVDKLMSEDDQKKFIIAFRELSKLLLILQSFVEFEFDPEILHISEQMYQDFRSKYLDLHDQISRTSGDKVTILDDIDFSIELMHTDRINVAYIMNLIRNINFENEEKKKKDVEYIKKELDRTDNPQLRKKVDLIKAFLDEVIPGITPEDNVDDEYLGFENRKRDEEITGFASEKNVEPSILTREISEFEFTGIFDRERIREALGTGISFLKKRTLLEEIGNFIVELVSKYE</sequence>
<comment type="function">
    <text evidence="11">Subunit R is required for both nuclease and ATPase activities, but not for modification.</text>
</comment>
<evidence type="ECO:0000313" key="13">
    <source>
        <dbReference type="EMBL" id="SFO14988.1"/>
    </source>
</evidence>
<proteinExistence type="inferred from homology"/>
<dbReference type="EC" id="3.1.21.3" evidence="11"/>
<keyword evidence="8 11" id="KW-0378">Hydrolase</keyword>
<evidence type="ECO:0000256" key="8">
    <source>
        <dbReference type="ARBA" id="ARBA00022801"/>
    </source>
</evidence>
<dbReference type="InterPro" id="IPR051268">
    <property type="entry name" value="Type-I_R_enzyme_R_subunit"/>
</dbReference>
<keyword evidence="14" id="KW-1185">Reference proteome</keyword>
<dbReference type="InterPro" id="IPR007409">
    <property type="entry name" value="Restrct_endonuc_type1_HsdR_N"/>
</dbReference>
<dbReference type="Gene3D" id="3.90.1570.50">
    <property type="match status" value="1"/>
</dbReference>
<evidence type="ECO:0000256" key="9">
    <source>
        <dbReference type="ARBA" id="ARBA00022840"/>
    </source>
</evidence>
<keyword evidence="6 11" id="KW-0680">Restriction system</keyword>
<dbReference type="PROSITE" id="PS51192">
    <property type="entry name" value="HELICASE_ATP_BIND_1"/>
    <property type="match status" value="1"/>
</dbReference>
<keyword evidence="4" id="KW-0540">Nuclease</keyword>
<keyword evidence="5 11" id="KW-0547">Nucleotide-binding</keyword>
<evidence type="ECO:0000256" key="3">
    <source>
        <dbReference type="ARBA" id="ARBA00011296"/>
    </source>
</evidence>
<dbReference type="CDD" id="cd22332">
    <property type="entry name" value="HsdR_N"/>
    <property type="match status" value="1"/>
</dbReference>
<dbReference type="SUPFAM" id="SSF52540">
    <property type="entry name" value="P-loop containing nucleoside triphosphate hydrolases"/>
    <property type="match status" value="2"/>
</dbReference>
<keyword evidence="7" id="KW-0255">Endonuclease</keyword>
<dbReference type="GO" id="GO:0003677">
    <property type="term" value="F:DNA binding"/>
    <property type="evidence" value="ECO:0007669"/>
    <property type="project" value="UniProtKB-KW"/>
</dbReference>
<evidence type="ECO:0000256" key="6">
    <source>
        <dbReference type="ARBA" id="ARBA00022747"/>
    </source>
</evidence>
<evidence type="ECO:0000259" key="12">
    <source>
        <dbReference type="PROSITE" id="PS51192"/>
    </source>
</evidence>
<comment type="catalytic activity">
    <reaction evidence="1 11">
        <text>Endonucleolytic cleavage of DNA to give random double-stranded fragments with terminal 5'-phosphates, ATP is simultaneously hydrolyzed.</text>
        <dbReference type="EC" id="3.1.21.3"/>
    </reaction>
</comment>
<dbReference type="InterPro" id="IPR027417">
    <property type="entry name" value="P-loop_NTPase"/>
</dbReference>
<dbReference type="OrthoDB" id="9758243at2"/>
<dbReference type="PANTHER" id="PTHR30195:SF16">
    <property type="entry name" value="TYPE I RESTRICTION ENZYME ENDONUCLEASE SUBUNIT"/>
    <property type="match status" value="1"/>
</dbReference>
<evidence type="ECO:0000313" key="14">
    <source>
        <dbReference type="Proteomes" id="UP000181899"/>
    </source>
</evidence>
<dbReference type="GO" id="GO:0009307">
    <property type="term" value="P:DNA restriction-modification system"/>
    <property type="evidence" value="ECO:0007669"/>
    <property type="project" value="UniProtKB-KW"/>
</dbReference>
<name>A0A1I5ETY4_9CLOT</name>
<dbReference type="GO" id="GO:0009035">
    <property type="term" value="F:type I site-specific deoxyribonuclease activity"/>
    <property type="evidence" value="ECO:0007669"/>
    <property type="project" value="UniProtKB-EC"/>
</dbReference>
<dbReference type="Pfam" id="PF04313">
    <property type="entry name" value="HSDR_N"/>
    <property type="match status" value="1"/>
</dbReference>
<evidence type="ECO:0000256" key="10">
    <source>
        <dbReference type="ARBA" id="ARBA00023125"/>
    </source>
</evidence>
<dbReference type="CDD" id="cd18800">
    <property type="entry name" value="SF2_C_EcoR124I-like"/>
    <property type="match status" value="1"/>
</dbReference>
<dbReference type="EMBL" id="FOVK01000021">
    <property type="protein sequence ID" value="SFO14988.1"/>
    <property type="molecule type" value="Genomic_DNA"/>
</dbReference>
<comment type="similarity">
    <text evidence="2 11">Belongs to the HsdR family.</text>
</comment>
<dbReference type="CDD" id="cd18030">
    <property type="entry name" value="DEXHc_RE_I_HsdR"/>
    <property type="match status" value="1"/>
</dbReference>
<gene>
    <name evidence="13" type="ORF">SAMN04488695_12113</name>
</gene>
<evidence type="ECO:0000256" key="11">
    <source>
        <dbReference type="RuleBase" id="RU364115"/>
    </source>
</evidence>
<dbReference type="InterPro" id="IPR040980">
    <property type="entry name" value="SWI2_SNF2"/>
</dbReference>
<dbReference type="InterPro" id="IPR014001">
    <property type="entry name" value="Helicase_ATP-bd"/>
</dbReference>
<dbReference type="RefSeq" id="WP_074913216.1">
    <property type="nucleotide sequence ID" value="NZ_FOVK01000021.1"/>
</dbReference>
<comment type="subunit">
    <text evidence="3 11">The type I restriction/modification system is composed of three polypeptides R, M and S.</text>
</comment>
<evidence type="ECO:0000256" key="4">
    <source>
        <dbReference type="ARBA" id="ARBA00022722"/>
    </source>
</evidence>
<dbReference type="Pfam" id="PF18766">
    <property type="entry name" value="SWI2_SNF2"/>
    <property type="match status" value="1"/>
</dbReference>